<proteinExistence type="predicted"/>
<keyword evidence="1" id="KW-0812">Transmembrane</keyword>
<evidence type="ECO:0000256" key="1">
    <source>
        <dbReference type="SAM" id="Phobius"/>
    </source>
</evidence>
<keyword evidence="1" id="KW-0472">Membrane</keyword>
<feature type="transmembrane region" description="Helical" evidence="1">
    <location>
        <begin position="14"/>
        <end position="31"/>
    </location>
</feature>
<reference evidence="3" key="1">
    <citation type="submission" date="2016-10" db="EMBL/GenBank/DDBJ databases">
        <authorList>
            <person name="Varghese N."/>
            <person name="Submissions S."/>
        </authorList>
    </citation>
    <scope>NUCLEOTIDE SEQUENCE [LARGE SCALE GENOMIC DNA]</scope>
    <source>
        <strain evidence="3">CGMCC 4.578</strain>
    </source>
</reference>
<feature type="transmembrane region" description="Helical" evidence="1">
    <location>
        <begin position="37"/>
        <end position="56"/>
    </location>
</feature>
<evidence type="ECO:0000313" key="2">
    <source>
        <dbReference type="EMBL" id="SEQ60205.1"/>
    </source>
</evidence>
<dbReference type="OrthoDB" id="69054at2"/>
<organism evidence="2 3">
    <name type="scientific">Lentzea flaviverrucosa</name>
    <dbReference type="NCBI Taxonomy" id="200379"/>
    <lineage>
        <taxon>Bacteria</taxon>
        <taxon>Bacillati</taxon>
        <taxon>Actinomycetota</taxon>
        <taxon>Actinomycetes</taxon>
        <taxon>Pseudonocardiales</taxon>
        <taxon>Pseudonocardiaceae</taxon>
        <taxon>Lentzea</taxon>
    </lineage>
</organism>
<protein>
    <submittedName>
        <fullName evidence="2">Uncharacterized protein</fullName>
    </submittedName>
</protein>
<name>A0A1H9HD01_9PSEU</name>
<dbReference type="Proteomes" id="UP000199028">
    <property type="component" value="Unassembled WGS sequence"/>
</dbReference>
<keyword evidence="1" id="KW-1133">Transmembrane helix</keyword>
<evidence type="ECO:0000313" key="3">
    <source>
        <dbReference type="Proteomes" id="UP000199028"/>
    </source>
</evidence>
<keyword evidence="3" id="KW-1185">Reference proteome</keyword>
<dbReference type="RefSeq" id="WP_090064328.1">
    <property type="nucleotide sequence ID" value="NZ_FOFT01000002.1"/>
</dbReference>
<accession>A0A1H9HD01</accession>
<dbReference type="AlphaFoldDB" id="A0A1H9HD01"/>
<gene>
    <name evidence="2" type="ORF">SAMN05216195_102840</name>
</gene>
<sequence length="69" mass="7416">MPTDNQVPRRSKRYYLVAGALVVLINVVAFACSGRALWPMVLAGTLLGGFLVDGVVDWLGRRRAAGAND</sequence>
<dbReference type="EMBL" id="FOFT01000002">
    <property type="protein sequence ID" value="SEQ60205.1"/>
    <property type="molecule type" value="Genomic_DNA"/>
</dbReference>